<protein>
    <recommendedName>
        <fullName evidence="4">DUF485 domain-containing protein</fullName>
    </recommendedName>
</protein>
<accession>A0A369T6S1</accession>
<organism evidence="2 3">
    <name type="scientific">Ferruginivarius sediminum</name>
    <dbReference type="NCBI Taxonomy" id="2661937"/>
    <lineage>
        <taxon>Bacteria</taxon>
        <taxon>Pseudomonadati</taxon>
        <taxon>Pseudomonadota</taxon>
        <taxon>Alphaproteobacteria</taxon>
        <taxon>Rhodospirillales</taxon>
        <taxon>Rhodospirillaceae</taxon>
        <taxon>Ferruginivarius</taxon>
    </lineage>
</organism>
<evidence type="ECO:0000256" key="1">
    <source>
        <dbReference type="SAM" id="Phobius"/>
    </source>
</evidence>
<dbReference type="Proteomes" id="UP000253941">
    <property type="component" value="Unassembled WGS sequence"/>
</dbReference>
<keyword evidence="1" id="KW-1133">Transmembrane helix</keyword>
<evidence type="ECO:0008006" key="4">
    <source>
        <dbReference type="Google" id="ProtNLM"/>
    </source>
</evidence>
<gene>
    <name evidence="2" type="ORF">DRB17_14955</name>
</gene>
<keyword evidence="1" id="KW-0812">Transmembrane</keyword>
<keyword evidence="1" id="KW-0472">Membrane</keyword>
<keyword evidence="3" id="KW-1185">Reference proteome</keyword>
<dbReference type="RefSeq" id="WP_114583026.1">
    <property type="nucleotide sequence ID" value="NZ_QPMH01000016.1"/>
</dbReference>
<reference evidence="2 3" key="1">
    <citation type="submission" date="2018-07" db="EMBL/GenBank/DDBJ databases">
        <title>Venubactetium sediminum gen. nov., sp. nov., isolated from a marine solar saltern.</title>
        <authorList>
            <person name="Wang S."/>
        </authorList>
    </citation>
    <scope>NUCLEOTIDE SEQUENCE [LARGE SCALE GENOMIC DNA]</scope>
    <source>
        <strain evidence="2 3">WD2A32</strain>
    </source>
</reference>
<feature type="transmembrane region" description="Helical" evidence="1">
    <location>
        <begin position="18"/>
        <end position="39"/>
    </location>
</feature>
<dbReference type="EMBL" id="QPMH01000016">
    <property type="protein sequence ID" value="RDD61023.1"/>
    <property type="molecule type" value="Genomic_DNA"/>
</dbReference>
<feature type="transmembrane region" description="Helical" evidence="1">
    <location>
        <begin position="45"/>
        <end position="70"/>
    </location>
</feature>
<name>A0A369T6S1_9PROT</name>
<comment type="caution">
    <text evidence="2">The sequence shown here is derived from an EMBL/GenBank/DDBJ whole genome shotgun (WGS) entry which is preliminary data.</text>
</comment>
<evidence type="ECO:0000313" key="2">
    <source>
        <dbReference type="EMBL" id="RDD61023.1"/>
    </source>
</evidence>
<proteinExistence type="predicted"/>
<sequence length="104" mass="11457">MNGADPTRIQRLFNQDKVLASTFVVLLWAAILYVFFTVSPLIEDATIRVVVAVAGSAVLLFNTAAIVAMLRHYSEDKEHIYGLDIEHLDALAEAKRTGQLQAAE</sequence>
<dbReference type="AlphaFoldDB" id="A0A369T6S1"/>
<evidence type="ECO:0000313" key="3">
    <source>
        <dbReference type="Proteomes" id="UP000253941"/>
    </source>
</evidence>